<organism evidence="1 2">
    <name type="scientific">Symbiochloris irregularis</name>
    <dbReference type="NCBI Taxonomy" id="706552"/>
    <lineage>
        <taxon>Eukaryota</taxon>
        <taxon>Viridiplantae</taxon>
        <taxon>Chlorophyta</taxon>
        <taxon>core chlorophytes</taxon>
        <taxon>Trebouxiophyceae</taxon>
        <taxon>Trebouxiales</taxon>
        <taxon>Trebouxiaceae</taxon>
        <taxon>Symbiochloris</taxon>
    </lineage>
</organism>
<name>A0AAW1NXM2_9CHLO</name>
<reference evidence="1 2" key="1">
    <citation type="journal article" date="2024" name="Nat. Commun.">
        <title>Phylogenomics reveals the evolutionary origins of lichenization in chlorophyte algae.</title>
        <authorList>
            <person name="Puginier C."/>
            <person name="Libourel C."/>
            <person name="Otte J."/>
            <person name="Skaloud P."/>
            <person name="Haon M."/>
            <person name="Grisel S."/>
            <person name="Petersen M."/>
            <person name="Berrin J.G."/>
            <person name="Delaux P.M."/>
            <person name="Dal Grande F."/>
            <person name="Keller J."/>
        </authorList>
    </citation>
    <scope>NUCLEOTIDE SEQUENCE [LARGE SCALE GENOMIC DNA]</scope>
    <source>
        <strain evidence="1 2">SAG 2036</strain>
    </source>
</reference>
<keyword evidence="2" id="KW-1185">Reference proteome</keyword>
<evidence type="ECO:0000313" key="2">
    <source>
        <dbReference type="Proteomes" id="UP001465755"/>
    </source>
</evidence>
<dbReference type="AlphaFoldDB" id="A0AAW1NXM2"/>
<protein>
    <recommendedName>
        <fullName evidence="3">ATP synthase subunit 9, mitochondrial</fullName>
    </recommendedName>
</protein>
<dbReference type="Proteomes" id="UP001465755">
    <property type="component" value="Unassembled WGS sequence"/>
</dbReference>
<accession>A0AAW1NXM2</accession>
<evidence type="ECO:0000313" key="1">
    <source>
        <dbReference type="EMBL" id="KAK9798546.1"/>
    </source>
</evidence>
<sequence>MSSSYIYASLSLIGLCSLAGAGVGVGSGVAMMYSQLAAAEQQKSQTSAVVAHSPLEKRITVTRGFAARSSDQ</sequence>
<proteinExistence type="predicted"/>
<evidence type="ECO:0008006" key="3">
    <source>
        <dbReference type="Google" id="ProtNLM"/>
    </source>
</evidence>
<comment type="caution">
    <text evidence="1">The sequence shown here is derived from an EMBL/GenBank/DDBJ whole genome shotgun (WGS) entry which is preliminary data.</text>
</comment>
<gene>
    <name evidence="1" type="ORF">WJX73_001701</name>
</gene>
<dbReference type="EMBL" id="JALJOQ010000097">
    <property type="protein sequence ID" value="KAK9798546.1"/>
    <property type="molecule type" value="Genomic_DNA"/>
</dbReference>